<dbReference type="GO" id="GO:0003676">
    <property type="term" value="F:nucleic acid binding"/>
    <property type="evidence" value="ECO:0007669"/>
    <property type="project" value="InterPro"/>
</dbReference>
<gene>
    <name evidence="3" type="ORF">RJ641_015477</name>
</gene>
<dbReference type="SUPFAM" id="SSF57756">
    <property type="entry name" value="Retrovirus zinc finger-like domains"/>
    <property type="match status" value="1"/>
</dbReference>
<comment type="caution">
    <text evidence="3">The sequence shown here is derived from an EMBL/GenBank/DDBJ whole genome shotgun (WGS) entry which is preliminary data.</text>
</comment>
<reference evidence="3 4" key="1">
    <citation type="submission" date="2023-12" db="EMBL/GenBank/DDBJ databases">
        <title>A high-quality genome assembly for Dillenia turbinata (Dilleniales).</title>
        <authorList>
            <person name="Chanderbali A."/>
        </authorList>
    </citation>
    <scope>NUCLEOTIDE SEQUENCE [LARGE SCALE GENOMIC DNA]</scope>
    <source>
        <strain evidence="3">LSX21</strain>
        <tissue evidence="3">Leaf</tissue>
    </source>
</reference>
<dbReference type="PANTHER" id="PTHR35317:SF23">
    <property type="entry name" value="OS04G0629600 PROTEIN"/>
    <property type="match status" value="1"/>
</dbReference>
<keyword evidence="1" id="KW-0479">Metal-binding</keyword>
<keyword evidence="4" id="KW-1185">Reference proteome</keyword>
<evidence type="ECO:0000256" key="1">
    <source>
        <dbReference type="PROSITE-ProRule" id="PRU00047"/>
    </source>
</evidence>
<dbReference type="Pfam" id="PF14223">
    <property type="entry name" value="Retrotran_gag_2"/>
    <property type="match status" value="1"/>
</dbReference>
<dbReference type="PANTHER" id="PTHR35317">
    <property type="entry name" value="OS04G0629600 PROTEIN"/>
    <property type="match status" value="1"/>
</dbReference>
<dbReference type="GO" id="GO:0008270">
    <property type="term" value="F:zinc ion binding"/>
    <property type="evidence" value="ECO:0007669"/>
    <property type="project" value="UniProtKB-KW"/>
</dbReference>
<evidence type="ECO:0000313" key="3">
    <source>
        <dbReference type="EMBL" id="KAK6919573.1"/>
    </source>
</evidence>
<dbReference type="InterPro" id="IPR036875">
    <property type="entry name" value="Znf_CCHC_sf"/>
</dbReference>
<keyword evidence="1" id="KW-0862">Zinc</keyword>
<dbReference type="Gene3D" id="4.10.60.10">
    <property type="entry name" value="Zinc finger, CCHC-type"/>
    <property type="match status" value="1"/>
</dbReference>
<name>A0AAN8V1B2_9MAGN</name>
<dbReference type="AlphaFoldDB" id="A0AAN8V1B2"/>
<sequence>MKNEDSFDTYSAKLSEIVNQMRKYGENVFEQKVVEKILRSLPKKYEHIVAAIKEANNWRMYFTQSYSCPKGIPKTMSQAAEATTLSQAAKGIMVVNLIVKIEVAEAEDILVVEIKIRKIGRRLVNLSKFQCYYCNKFGHIKKYCRLKEKHAKFAEQEATNESESLFMTVVLDVNPNLEHCEFMILIYRRCWFSAIATPSKALMGFYSAPNSDL</sequence>
<accession>A0AAN8V1B2</accession>
<protein>
    <recommendedName>
        <fullName evidence="2">CCHC-type domain-containing protein</fullName>
    </recommendedName>
</protein>
<dbReference type="EMBL" id="JBAMMX010000021">
    <property type="protein sequence ID" value="KAK6919573.1"/>
    <property type="molecule type" value="Genomic_DNA"/>
</dbReference>
<keyword evidence="1" id="KW-0863">Zinc-finger</keyword>
<proteinExistence type="predicted"/>
<dbReference type="PROSITE" id="PS50158">
    <property type="entry name" value="ZF_CCHC"/>
    <property type="match status" value="1"/>
</dbReference>
<feature type="domain" description="CCHC-type" evidence="2">
    <location>
        <begin position="131"/>
        <end position="145"/>
    </location>
</feature>
<organism evidence="3 4">
    <name type="scientific">Dillenia turbinata</name>
    <dbReference type="NCBI Taxonomy" id="194707"/>
    <lineage>
        <taxon>Eukaryota</taxon>
        <taxon>Viridiplantae</taxon>
        <taxon>Streptophyta</taxon>
        <taxon>Embryophyta</taxon>
        <taxon>Tracheophyta</taxon>
        <taxon>Spermatophyta</taxon>
        <taxon>Magnoliopsida</taxon>
        <taxon>eudicotyledons</taxon>
        <taxon>Gunneridae</taxon>
        <taxon>Pentapetalae</taxon>
        <taxon>Dilleniales</taxon>
        <taxon>Dilleniaceae</taxon>
        <taxon>Dillenia</taxon>
    </lineage>
</organism>
<evidence type="ECO:0000259" key="2">
    <source>
        <dbReference type="PROSITE" id="PS50158"/>
    </source>
</evidence>
<dbReference type="InterPro" id="IPR001878">
    <property type="entry name" value="Znf_CCHC"/>
</dbReference>
<dbReference type="Proteomes" id="UP001370490">
    <property type="component" value="Unassembled WGS sequence"/>
</dbReference>
<evidence type="ECO:0000313" key="4">
    <source>
        <dbReference type="Proteomes" id="UP001370490"/>
    </source>
</evidence>